<dbReference type="AlphaFoldDB" id="A0AAV7ZF17"/>
<dbReference type="Gene3D" id="3.20.200.10">
    <property type="entry name" value="MHCK/EF2 kinase"/>
    <property type="match status" value="1"/>
</dbReference>
<feature type="compositionally biased region" description="Basic and acidic residues" evidence="6">
    <location>
        <begin position="16"/>
        <end position="41"/>
    </location>
</feature>
<dbReference type="PANTHER" id="PTHR45992">
    <property type="entry name" value="EUKARYOTIC ELONGATION FACTOR 2 KINASE-RELATED"/>
    <property type="match status" value="1"/>
</dbReference>
<evidence type="ECO:0000256" key="6">
    <source>
        <dbReference type="SAM" id="MobiDB-lite"/>
    </source>
</evidence>
<dbReference type="InterPro" id="IPR004166">
    <property type="entry name" value="a-kinase_dom"/>
</dbReference>
<feature type="region of interest" description="Disordered" evidence="6">
    <location>
        <begin position="234"/>
        <end position="255"/>
    </location>
</feature>
<feature type="compositionally biased region" description="Basic residues" evidence="6">
    <location>
        <begin position="102"/>
        <end position="115"/>
    </location>
</feature>
<dbReference type="CDD" id="cd04515">
    <property type="entry name" value="Alpha_kinase"/>
    <property type="match status" value="1"/>
</dbReference>
<feature type="compositionally biased region" description="Basic residues" evidence="6">
    <location>
        <begin position="57"/>
        <end position="94"/>
    </location>
</feature>
<sequence length="722" mass="85196">MESDGTTFTSSDSSFLEERKEHLLKMKNEISSHKTSFKENHSSSSSSCSSSNSSFYKRMKKKYVKKKEKEKQKRKRKEKEKGKRKKKKKKKKKKQEKEKEKSKKKKKKRQKKKKLSSTTNNSLERNNTNKTKKKKKQSKNKPRDQTSKIKKCIETKIKNYNKNEQTVDKLVILEKQKKIDQRNIQILILFDFLFRQDTINFLNLIVTRLEESFLQKKQSGVVVSYSIVGYYHHNNKKNKKKKNNKFGSKGSEKEQNAKKLPIIEFTQNIRQAFKKKKETFTTKAEEHQKVSLWEGLELFSELKWKRDSHKYILHLSSSNSFLDLEGNKFLEALKKVKLNKFCFKLFVPQEDENLICLQKLLEKEKVNKSFNLALIPFKKQYFNQKFKELLKNICCINNPNNTSKWTKMEKLRIKYIDHSSTEFKGVLKDGNNLKLTKTKRKFTYSMNPFDSGNECTVRHMLDECGNHLVIKFPLSTEELQIKLNLGAEQILTLEQLTYNECVEKLKICYVSKYLCRQFNSKKPSQALDVIEGFVCQVPNPNNSNEMIWVIAEPYMKGNYIRYTDNSDLIFDHRLPNSKILESFVHFTYHYTKKKLIVCDIQGIGLLLTDLLLATLNPTSNLDFGQKAIQNFLNGHQCNKVCENISLPKNKLFIDNNKNSIFVQNENFDLDQIRNEQQKNSKNYELLCSNIFCKKKIIIKKQRYKLFQNPYVIYCKKCMGIFN</sequence>
<keyword evidence="3" id="KW-0547">Nucleotide-binding</keyword>
<dbReference type="SMART" id="SM00811">
    <property type="entry name" value="Alpha_kinase"/>
    <property type="match status" value="1"/>
</dbReference>
<accession>A0AAV7ZF17</accession>
<dbReference type="Proteomes" id="UP001146793">
    <property type="component" value="Unassembled WGS sequence"/>
</dbReference>
<dbReference type="InterPro" id="IPR051852">
    <property type="entry name" value="Alpha-type_PK"/>
</dbReference>
<keyword evidence="1" id="KW-0723">Serine/threonine-protein kinase</keyword>
<keyword evidence="4 8" id="KW-0418">Kinase</keyword>
<feature type="compositionally biased region" description="Low complexity" evidence="6">
    <location>
        <begin position="1"/>
        <end position="14"/>
    </location>
</feature>
<feature type="compositionally biased region" description="Basic residues" evidence="6">
    <location>
        <begin position="130"/>
        <end position="140"/>
    </location>
</feature>
<name>A0AAV7ZF17_9EUKA</name>
<evidence type="ECO:0000256" key="5">
    <source>
        <dbReference type="ARBA" id="ARBA00022840"/>
    </source>
</evidence>
<feature type="region of interest" description="Disordered" evidence="6">
    <location>
        <begin position="1"/>
        <end position="149"/>
    </location>
</feature>
<dbReference type="GO" id="GO:0031037">
    <property type="term" value="P:myosin II filament disassembly"/>
    <property type="evidence" value="ECO:0007669"/>
    <property type="project" value="TreeGrafter"/>
</dbReference>
<feature type="compositionally biased region" description="Low complexity" evidence="6">
    <location>
        <begin position="42"/>
        <end position="54"/>
    </location>
</feature>
<gene>
    <name evidence="8" type="ORF">M0812_15368</name>
</gene>
<evidence type="ECO:0000313" key="9">
    <source>
        <dbReference type="Proteomes" id="UP001146793"/>
    </source>
</evidence>
<dbReference type="EMBL" id="JANTQA010000032">
    <property type="protein sequence ID" value="KAJ3439342.1"/>
    <property type="molecule type" value="Genomic_DNA"/>
</dbReference>
<evidence type="ECO:0000256" key="4">
    <source>
        <dbReference type="ARBA" id="ARBA00022777"/>
    </source>
</evidence>
<dbReference type="PROSITE" id="PS51158">
    <property type="entry name" value="ALPHA_KINASE"/>
    <property type="match status" value="1"/>
</dbReference>
<protein>
    <submittedName>
        <fullName evidence="8">Kinase</fullName>
    </submittedName>
</protein>
<evidence type="ECO:0000259" key="7">
    <source>
        <dbReference type="PROSITE" id="PS51158"/>
    </source>
</evidence>
<keyword evidence="5" id="KW-0067">ATP-binding</keyword>
<dbReference type="Pfam" id="PF02816">
    <property type="entry name" value="Alpha_kinase"/>
    <property type="match status" value="1"/>
</dbReference>
<feature type="compositionally biased region" description="Low complexity" evidence="6">
    <location>
        <begin position="116"/>
        <end position="129"/>
    </location>
</feature>
<evidence type="ECO:0000256" key="3">
    <source>
        <dbReference type="ARBA" id="ARBA00022741"/>
    </source>
</evidence>
<evidence type="ECO:0000256" key="2">
    <source>
        <dbReference type="ARBA" id="ARBA00022679"/>
    </source>
</evidence>
<dbReference type="SUPFAM" id="SSF56112">
    <property type="entry name" value="Protein kinase-like (PK-like)"/>
    <property type="match status" value="1"/>
</dbReference>
<evidence type="ECO:0000313" key="8">
    <source>
        <dbReference type="EMBL" id="KAJ3439342.1"/>
    </source>
</evidence>
<dbReference type="InterPro" id="IPR011009">
    <property type="entry name" value="Kinase-like_dom_sf"/>
</dbReference>
<organism evidence="8 9">
    <name type="scientific">Anaeramoeba flamelloides</name>
    <dbReference type="NCBI Taxonomy" id="1746091"/>
    <lineage>
        <taxon>Eukaryota</taxon>
        <taxon>Metamonada</taxon>
        <taxon>Anaeramoebidae</taxon>
        <taxon>Anaeramoeba</taxon>
    </lineage>
</organism>
<dbReference type="GO" id="GO:0004674">
    <property type="term" value="F:protein serine/threonine kinase activity"/>
    <property type="evidence" value="ECO:0007669"/>
    <property type="project" value="UniProtKB-KW"/>
</dbReference>
<feature type="compositionally biased region" description="Basic residues" evidence="6">
    <location>
        <begin position="234"/>
        <end position="244"/>
    </location>
</feature>
<reference evidence="8" key="1">
    <citation type="submission" date="2022-08" db="EMBL/GenBank/DDBJ databases">
        <title>Novel sulphate-reducing endosymbionts in the free-living metamonad Anaeramoeba.</title>
        <authorList>
            <person name="Jerlstrom-Hultqvist J."/>
            <person name="Cepicka I."/>
            <person name="Gallot-Lavallee L."/>
            <person name="Salas-Leiva D."/>
            <person name="Curtis B.A."/>
            <person name="Zahonova K."/>
            <person name="Pipaliya S."/>
            <person name="Dacks J."/>
            <person name="Roger A.J."/>
        </authorList>
    </citation>
    <scope>NUCLEOTIDE SEQUENCE</scope>
    <source>
        <strain evidence="8">Busselton2</strain>
    </source>
</reference>
<proteinExistence type="predicted"/>
<feature type="domain" description="Alpha-type protein kinase" evidence="7">
    <location>
        <begin position="397"/>
        <end position="649"/>
    </location>
</feature>
<dbReference type="GO" id="GO:1903013">
    <property type="term" value="P:response to differentiation-inducing factor 1"/>
    <property type="evidence" value="ECO:0007669"/>
    <property type="project" value="TreeGrafter"/>
</dbReference>
<comment type="caution">
    <text evidence="8">The sequence shown here is derived from an EMBL/GenBank/DDBJ whole genome shotgun (WGS) entry which is preliminary data.</text>
</comment>
<evidence type="ECO:0000256" key="1">
    <source>
        <dbReference type="ARBA" id="ARBA00022527"/>
    </source>
</evidence>
<dbReference type="PANTHER" id="PTHR45992:SF2">
    <property type="entry name" value="EUKARYOTIC ELONGATION FACTOR 2 KINASE"/>
    <property type="match status" value="1"/>
</dbReference>
<dbReference type="GO" id="GO:0005524">
    <property type="term" value="F:ATP binding"/>
    <property type="evidence" value="ECO:0007669"/>
    <property type="project" value="UniProtKB-KW"/>
</dbReference>
<keyword evidence="2" id="KW-0808">Transferase</keyword>